<proteinExistence type="predicted"/>
<protein>
    <submittedName>
        <fullName evidence="1">Uncharacterized protein</fullName>
    </submittedName>
</protein>
<name>A0A0F8YR56_9ZZZZ</name>
<comment type="caution">
    <text evidence="1">The sequence shown here is derived from an EMBL/GenBank/DDBJ whole genome shotgun (WGS) entry which is preliminary data.</text>
</comment>
<accession>A0A0F8YR56</accession>
<evidence type="ECO:0000313" key="1">
    <source>
        <dbReference type="EMBL" id="KKK76270.1"/>
    </source>
</evidence>
<feature type="non-terminal residue" evidence="1">
    <location>
        <position position="1"/>
    </location>
</feature>
<feature type="non-terminal residue" evidence="1">
    <location>
        <position position="394"/>
    </location>
</feature>
<dbReference type="AlphaFoldDB" id="A0A0F8YR56"/>
<organism evidence="1">
    <name type="scientific">marine sediment metagenome</name>
    <dbReference type="NCBI Taxonomy" id="412755"/>
    <lineage>
        <taxon>unclassified sequences</taxon>
        <taxon>metagenomes</taxon>
        <taxon>ecological metagenomes</taxon>
    </lineage>
</organism>
<gene>
    <name evidence="1" type="ORF">LCGC14_2865350</name>
</gene>
<sequence length="394" mass="39953">LGVGANVLRITRTGTTVDLIRVVATTVDVVGAFTATTASLTVTGAGSTILELNIERAWHFEQENTGSATNLLLKAQTTGTKSFAIVDGNGDDIARFTGSTLGTAFGGSVSMGALTATTIDTTGRLAVVAAADSSFTGGGSVGVGTASPQRDLHIEGGVPTIRLSDSNAATDQAVATLIELYRGNLTNRVGFWGMASAGNNVMALATDYAAGEIVFSTGSSVEALRLASNQAAIFAAGITATTGTYSSYLQGTTGNGYLDLRGDSGAASGLRIDDSGNVLIGTTTDAGFKLDINGTGRVSGDFTIGSLGVFDSTSAPSTDFILRYDGSKWVSVYLHTQFLAGDGVSQINGDGTTSAFVYSTPTLSGAPSPNPSAAPVITAFHKSILIDMSAYTLG</sequence>
<reference evidence="1" key="1">
    <citation type="journal article" date="2015" name="Nature">
        <title>Complex archaea that bridge the gap between prokaryotes and eukaryotes.</title>
        <authorList>
            <person name="Spang A."/>
            <person name="Saw J.H."/>
            <person name="Jorgensen S.L."/>
            <person name="Zaremba-Niedzwiedzka K."/>
            <person name="Martijn J."/>
            <person name="Lind A.E."/>
            <person name="van Eijk R."/>
            <person name="Schleper C."/>
            <person name="Guy L."/>
            <person name="Ettema T.J."/>
        </authorList>
    </citation>
    <scope>NUCLEOTIDE SEQUENCE</scope>
</reference>
<dbReference type="EMBL" id="LAZR01055477">
    <property type="protein sequence ID" value="KKK76270.1"/>
    <property type="molecule type" value="Genomic_DNA"/>
</dbReference>